<reference evidence="1" key="1">
    <citation type="submission" date="2018-05" db="EMBL/GenBank/DDBJ databases">
        <authorList>
            <person name="Lanie J.A."/>
            <person name="Ng W.-L."/>
            <person name="Kazmierczak K.M."/>
            <person name="Andrzejewski T.M."/>
            <person name="Davidsen T.M."/>
            <person name="Wayne K.J."/>
            <person name="Tettelin H."/>
            <person name="Glass J.I."/>
            <person name="Rusch D."/>
            <person name="Podicherti R."/>
            <person name="Tsui H.-C.T."/>
            <person name="Winkler M.E."/>
        </authorList>
    </citation>
    <scope>NUCLEOTIDE SEQUENCE</scope>
</reference>
<sequence>MSFLSLTFPCLHHSPYLTPRQQCRGGFMPERLHGETGDCNESNSPSSLVSHSANPRMGKIGTQEVFGNTAPHIIRVIISSTFRANSNDQRKPKYKLLILDGRIVFRVPGHTINSDSVRSEFPGPLRAHQTQ</sequence>
<name>A0A381XU82_9ZZZZ</name>
<dbReference type="EMBL" id="UINC01016303">
    <property type="protein sequence ID" value="SVA67971.1"/>
    <property type="molecule type" value="Genomic_DNA"/>
</dbReference>
<proteinExistence type="predicted"/>
<gene>
    <name evidence="1" type="ORF">METZ01_LOCUS120825</name>
</gene>
<dbReference type="AlphaFoldDB" id="A0A381XU82"/>
<organism evidence="1">
    <name type="scientific">marine metagenome</name>
    <dbReference type="NCBI Taxonomy" id="408172"/>
    <lineage>
        <taxon>unclassified sequences</taxon>
        <taxon>metagenomes</taxon>
        <taxon>ecological metagenomes</taxon>
    </lineage>
</organism>
<protein>
    <submittedName>
        <fullName evidence="1">Uncharacterized protein</fullName>
    </submittedName>
</protein>
<accession>A0A381XU82</accession>
<evidence type="ECO:0000313" key="1">
    <source>
        <dbReference type="EMBL" id="SVA67971.1"/>
    </source>
</evidence>